<dbReference type="InterPro" id="IPR036291">
    <property type="entry name" value="NAD(P)-bd_dom_sf"/>
</dbReference>
<reference evidence="3" key="1">
    <citation type="submission" date="2018-05" db="EMBL/GenBank/DDBJ databases">
        <authorList>
            <person name="Lanie J.A."/>
            <person name="Ng W.-L."/>
            <person name="Kazmierczak K.M."/>
            <person name="Andrzejewski T.M."/>
            <person name="Davidsen T.M."/>
            <person name="Wayne K.J."/>
            <person name="Tettelin H."/>
            <person name="Glass J.I."/>
            <person name="Rusch D."/>
            <person name="Podicherti R."/>
            <person name="Tsui H.-C.T."/>
            <person name="Winkler M.E."/>
        </authorList>
    </citation>
    <scope>NUCLEOTIDE SEQUENCE</scope>
</reference>
<dbReference type="InterPro" id="IPR000683">
    <property type="entry name" value="Gfo/Idh/MocA-like_OxRdtase_N"/>
</dbReference>
<dbReference type="GO" id="GO:0000166">
    <property type="term" value="F:nucleotide binding"/>
    <property type="evidence" value="ECO:0007669"/>
    <property type="project" value="InterPro"/>
</dbReference>
<organism evidence="3">
    <name type="scientific">marine metagenome</name>
    <dbReference type="NCBI Taxonomy" id="408172"/>
    <lineage>
        <taxon>unclassified sequences</taxon>
        <taxon>metagenomes</taxon>
        <taxon>ecological metagenomes</taxon>
    </lineage>
</organism>
<proteinExistence type="predicted"/>
<name>A0A381YR48_9ZZZZ</name>
<dbReference type="SUPFAM" id="SSF51735">
    <property type="entry name" value="NAD(P)-binding Rossmann-fold domains"/>
    <property type="match status" value="1"/>
</dbReference>
<feature type="domain" description="Gfo/Idh/MocA-like oxidoreductase N-terminal" evidence="2">
    <location>
        <begin position="6"/>
        <end position="89"/>
    </location>
</feature>
<sequence length="89" mass="9772">MGERKIRVGIIGANVGYGWTPRSHAPAIAEMPEIEFSAVCTSREETAKESADAYGVPLAFNNHKEMLDKTDLDVVAVVVRVPKHYDLAM</sequence>
<feature type="non-terminal residue" evidence="3">
    <location>
        <position position="89"/>
    </location>
</feature>
<dbReference type="EMBL" id="UINC01018839">
    <property type="protein sequence ID" value="SVA79429.1"/>
    <property type="molecule type" value="Genomic_DNA"/>
</dbReference>
<dbReference type="InterPro" id="IPR050463">
    <property type="entry name" value="Gfo/Idh/MocA_oxidrdct_glycsds"/>
</dbReference>
<dbReference type="PANTHER" id="PTHR43818">
    <property type="entry name" value="BCDNA.GH03377"/>
    <property type="match status" value="1"/>
</dbReference>
<evidence type="ECO:0000313" key="3">
    <source>
        <dbReference type="EMBL" id="SVA79429.1"/>
    </source>
</evidence>
<dbReference type="GO" id="GO:0016491">
    <property type="term" value="F:oxidoreductase activity"/>
    <property type="evidence" value="ECO:0007669"/>
    <property type="project" value="UniProtKB-KW"/>
</dbReference>
<protein>
    <recommendedName>
        <fullName evidence="2">Gfo/Idh/MocA-like oxidoreductase N-terminal domain-containing protein</fullName>
    </recommendedName>
</protein>
<gene>
    <name evidence="3" type="ORF">METZ01_LOCUS132283</name>
</gene>
<accession>A0A381YR48</accession>
<dbReference type="Gene3D" id="3.40.50.720">
    <property type="entry name" value="NAD(P)-binding Rossmann-like Domain"/>
    <property type="match status" value="1"/>
</dbReference>
<keyword evidence="1" id="KW-0560">Oxidoreductase</keyword>
<dbReference type="PANTHER" id="PTHR43818:SF11">
    <property type="entry name" value="BCDNA.GH03377"/>
    <property type="match status" value="1"/>
</dbReference>
<dbReference type="AlphaFoldDB" id="A0A381YR48"/>
<evidence type="ECO:0000256" key="1">
    <source>
        <dbReference type="ARBA" id="ARBA00023002"/>
    </source>
</evidence>
<dbReference type="Pfam" id="PF01408">
    <property type="entry name" value="GFO_IDH_MocA"/>
    <property type="match status" value="1"/>
</dbReference>
<evidence type="ECO:0000259" key="2">
    <source>
        <dbReference type="Pfam" id="PF01408"/>
    </source>
</evidence>